<dbReference type="PANTHER" id="PTHR12910">
    <property type="entry name" value="NADH-UBIQUINONE OXIDOREDUCTASE SUBUNIT B17.2"/>
    <property type="match status" value="1"/>
</dbReference>
<dbReference type="GO" id="GO:0045271">
    <property type="term" value="C:respiratory chain complex I"/>
    <property type="evidence" value="ECO:0007669"/>
    <property type="project" value="InterPro"/>
</dbReference>
<dbReference type="Proteomes" id="UP000094472">
    <property type="component" value="Unassembled WGS sequence"/>
</dbReference>
<sequence>MALFSELFAWWKGNTIGTRLFTWRKGVRVGEDGLGNVYYRERDGTRRWVIYRTVWEPSQVPPEWHGWLHHTVDVPPTEEDYTPRPWQKAHRPNMTGTYEAYRPPGSTLRPQVKQPPRDYEPWQPK</sequence>
<reference evidence="2 3" key="1">
    <citation type="journal article" date="2016" name="Environ. Microbiol.">
        <title>New Methyloceanibacter diversity from North Sea sediments includes methanotroph containing solely the soluble methane monooxygenase.</title>
        <authorList>
            <person name="Vekeman B."/>
            <person name="Kerckhof F.M."/>
            <person name="Cremers G."/>
            <person name="de Vos P."/>
            <person name="Vandamme P."/>
            <person name="Boon N."/>
            <person name="Op den Camp H.J."/>
            <person name="Heylen K."/>
        </authorList>
    </citation>
    <scope>NUCLEOTIDE SEQUENCE [LARGE SCALE GENOMIC DNA]</scope>
    <source>
        <strain evidence="2 3">R-67175</strain>
    </source>
</reference>
<dbReference type="PANTHER" id="PTHR12910:SF2">
    <property type="entry name" value="NADH DEHYDROGENASE [UBIQUINONE] 1 ALPHA SUBCOMPLEX SUBUNIT 12"/>
    <property type="match status" value="1"/>
</dbReference>
<evidence type="ECO:0000313" key="2">
    <source>
        <dbReference type="EMBL" id="ODR97078.1"/>
    </source>
</evidence>
<dbReference type="InterPro" id="IPR007763">
    <property type="entry name" value="NDUFA12"/>
</dbReference>
<accession>A0A1E3VU60</accession>
<evidence type="ECO:0000313" key="3">
    <source>
        <dbReference type="Proteomes" id="UP000094472"/>
    </source>
</evidence>
<organism evidence="2 3">
    <name type="scientific">Methyloceanibacter superfactus</name>
    <dbReference type="NCBI Taxonomy" id="1774969"/>
    <lineage>
        <taxon>Bacteria</taxon>
        <taxon>Pseudomonadati</taxon>
        <taxon>Pseudomonadota</taxon>
        <taxon>Alphaproteobacteria</taxon>
        <taxon>Hyphomicrobiales</taxon>
        <taxon>Hyphomicrobiaceae</taxon>
        <taxon>Methyloceanibacter</taxon>
    </lineage>
</organism>
<keyword evidence="3" id="KW-1185">Reference proteome</keyword>
<dbReference type="OrthoDB" id="9795340at2"/>
<protein>
    <submittedName>
        <fullName evidence="2">NADH dehydrogenase</fullName>
    </submittedName>
</protein>
<proteinExistence type="predicted"/>
<dbReference type="AlphaFoldDB" id="A0A1E3VU60"/>
<comment type="caution">
    <text evidence="2">The sequence shown here is derived from an EMBL/GenBank/DDBJ whole genome shotgun (WGS) entry which is preliminary data.</text>
</comment>
<evidence type="ECO:0000256" key="1">
    <source>
        <dbReference type="SAM" id="MobiDB-lite"/>
    </source>
</evidence>
<feature type="compositionally biased region" description="Basic and acidic residues" evidence="1">
    <location>
        <begin position="115"/>
        <end position="125"/>
    </location>
</feature>
<dbReference type="EMBL" id="LPWF01000027">
    <property type="protein sequence ID" value="ODR97078.1"/>
    <property type="molecule type" value="Genomic_DNA"/>
</dbReference>
<feature type="region of interest" description="Disordered" evidence="1">
    <location>
        <begin position="77"/>
        <end position="125"/>
    </location>
</feature>
<dbReference type="STRING" id="1774969.AUC69_13290"/>
<dbReference type="NCBIfam" id="NF006040">
    <property type="entry name" value="PRK08183.1"/>
    <property type="match status" value="1"/>
</dbReference>
<name>A0A1E3VU60_9HYPH</name>
<dbReference type="RefSeq" id="WP_069442102.1">
    <property type="nucleotide sequence ID" value="NZ_LPWF01000027.1"/>
</dbReference>
<dbReference type="GO" id="GO:0006979">
    <property type="term" value="P:response to oxidative stress"/>
    <property type="evidence" value="ECO:0007669"/>
    <property type="project" value="TreeGrafter"/>
</dbReference>
<gene>
    <name evidence="2" type="ORF">AUC69_13290</name>
</gene>
<dbReference type="Pfam" id="PF05071">
    <property type="entry name" value="NDUFA12"/>
    <property type="match status" value="1"/>
</dbReference>